<dbReference type="PANTHER" id="PTHR30238">
    <property type="entry name" value="MEMBRANE BOUND PREDICTED REDOX MODULATOR"/>
    <property type="match status" value="1"/>
</dbReference>
<keyword evidence="5 6" id="KW-0472">Membrane</keyword>
<evidence type="ECO:0000313" key="8">
    <source>
        <dbReference type="Proteomes" id="UP001279660"/>
    </source>
</evidence>
<dbReference type="InterPro" id="IPR005496">
    <property type="entry name" value="Integral_membrane_TerC"/>
</dbReference>
<evidence type="ECO:0000256" key="5">
    <source>
        <dbReference type="ARBA" id="ARBA00023136"/>
    </source>
</evidence>
<feature type="transmembrane region" description="Helical" evidence="6">
    <location>
        <begin position="74"/>
        <end position="93"/>
    </location>
</feature>
<dbReference type="Proteomes" id="UP001279660">
    <property type="component" value="Unassembled WGS sequence"/>
</dbReference>
<dbReference type="PANTHER" id="PTHR30238:SF4">
    <property type="entry name" value="SLL1022 PROTEIN"/>
    <property type="match status" value="1"/>
</dbReference>
<dbReference type="InterPro" id="IPR022301">
    <property type="entry name" value="Integral_membrane_YjbE"/>
</dbReference>
<feature type="transmembrane region" description="Helical" evidence="6">
    <location>
        <begin position="147"/>
        <end position="168"/>
    </location>
</feature>
<comment type="similarity">
    <text evidence="2">Belongs to the TerC family.</text>
</comment>
<keyword evidence="4 6" id="KW-1133">Transmembrane helix</keyword>
<dbReference type="NCBIfam" id="TIGR03717">
    <property type="entry name" value="R_switched_YjbE"/>
    <property type="match status" value="1"/>
</dbReference>
<evidence type="ECO:0000256" key="4">
    <source>
        <dbReference type="ARBA" id="ARBA00022989"/>
    </source>
</evidence>
<protein>
    <submittedName>
        <fullName evidence="7">YjbE family putative metal transport protein</fullName>
    </submittedName>
</protein>
<feature type="transmembrane region" description="Helical" evidence="6">
    <location>
        <begin position="49"/>
        <end position="68"/>
    </location>
</feature>
<keyword evidence="3 6" id="KW-0812">Transmembrane</keyword>
<reference evidence="7 8" key="1">
    <citation type="submission" date="2023-11" db="EMBL/GenBank/DDBJ databases">
        <title>MicrobeMod: A computational toolkit for identifying prokaryotic methylation and restriction-modification with nanopore sequencing.</title>
        <authorList>
            <person name="Crits-Christoph A."/>
            <person name="Kang S.C."/>
            <person name="Lee H."/>
            <person name="Ostrov N."/>
        </authorList>
    </citation>
    <scope>NUCLEOTIDE SEQUENCE [LARGE SCALE GENOMIC DNA]</scope>
    <source>
        <strain evidence="7 8">ATCC 14820</strain>
    </source>
</reference>
<name>A0ABU4PFA8_9SPHN</name>
<proteinExistence type="inferred from homology"/>
<dbReference type="RefSeq" id="WP_010405951.1">
    <property type="nucleotide sequence ID" value="NZ_JAWXXV010000001.1"/>
</dbReference>
<comment type="subcellular location">
    <subcellularLocation>
        <location evidence="1">Membrane</location>
        <topology evidence="1">Multi-pass membrane protein</topology>
    </subcellularLocation>
</comment>
<accession>A0ABU4PFA8</accession>
<comment type="caution">
    <text evidence="7">The sequence shown here is derived from an EMBL/GenBank/DDBJ whole genome shotgun (WGS) entry which is preliminary data.</text>
</comment>
<evidence type="ECO:0000313" key="7">
    <source>
        <dbReference type="EMBL" id="MDX5982886.1"/>
    </source>
</evidence>
<evidence type="ECO:0000256" key="3">
    <source>
        <dbReference type="ARBA" id="ARBA00022692"/>
    </source>
</evidence>
<keyword evidence="8" id="KW-1185">Reference proteome</keyword>
<feature type="transmembrane region" description="Helical" evidence="6">
    <location>
        <begin position="174"/>
        <end position="194"/>
    </location>
</feature>
<sequence>MFNIADVFTAAGLATLGQVILIDLIFSGDNAMVLGTLAAGLPAKQRKQVLALGVVMAMVCLIGFALIATQLLHVVGLLLAGGILLLWVGWKLYREIGATAEAASGGHTASKHPKTFAQAALQVAITNVSLSLDNVLAVAGAAREHPAVLFFGLALSVTLMAVAANFIARVIGRYHWIAYIGLAVILFVAGRMIYDGIVDHEIGVLRLLF</sequence>
<evidence type="ECO:0000256" key="6">
    <source>
        <dbReference type="SAM" id="Phobius"/>
    </source>
</evidence>
<gene>
    <name evidence="7" type="ORF">SIL82_01320</name>
</gene>
<organism evidence="7 8">
    <name type="scientific">Sphingomonas echinoides</name>
    <dbReference type="NCBI Taxonomy" id="59803"/>
    <lineage>
        <taxon>Bacteria</taxon>
        <taxon>Pseudomonadati</taxon>
        <taxon>Pseudomonadota</taxon>
        <taxon>Alphaproteobacteria</taxon>
        <taxon>Sphingomonadales</taxon>
        <taxon>Sphingomonadaceae</taxon>
        <taxon>Sphingomonas</taxon>
    </lineage>
</organism>
<dbReference type="EMBL" id="JAWXXV010000001">
    <property type="protein sequence ID" value="MDX5982886.1"/>
    <property type="molecule type" value="Genomic_DNA"/>
</dbReference>
<evidence type="ECO:0000256" key="2">
    <source>
        <dbReference type="ARBA" id="ARBA00007511"/>
    </source>
</evidence>
<evidence type="ECO:0000256" key="1">
    <source>
        <dbReference type="ARBA" id="ARBA00004141"/>
    </source>
</evidence>
<dbReference type="Pfam" id="PF03741">
    <property type="entry name" value="TerC"/>
    <property type="match status" value="1"/>
</dbReference>